<comment type="caution">
    <text evidence="1">The sequence shown here is derived from an EMBL/GenBank/DDBJ whole genome shotgun (WGS) entry which is preliminary data.</text>
</comment>
<name>A0ACB8UNU7_9EURO</name>
<dbReference type="EMBL" id="JALBCA010000131">
    <property type="protein sequence ID" value="KAI2382302.1"/>
    <property type="molecule type" value="Genomic_DNA"/>
</dbReference>
<protein>
    <submittedName>
        <fullName evidence="1">Uncharacterized protein</fullName>
    </submittedName>
</protein>
<reference evidence="1" key="1">
    <citation type="journal article" date="2022" name="bioRxiv">
        <title>Population genetic analysis of Ophidiomyces ophidiicola, the causative agent of snake fungal disease, indicates recent introductions to the USA.</title>
        <authorList>
            <person name="Ladner J.T."/>
            <person name="Palmer J.M."/>
            <person name="Ettinger C.L."/>
            <person name="Stajich J.E."/>
            <person name="Farrell T.M."/>
            <person name="Glorioso B.M."/>
            <person name="Lawson B."/>
            <person name="Price S.J."/>
            <person name="Stengle A.G."/>
            <person name="Grear D.A."/>
            <person name="Lorch J.M."/>
        </authorList>
    </citation>
    <scope>NUCLEOTIDE SEQUENCE</scope>
    <source>
        <strain evidence="1">NWHC 24266-5</strain>
    </source>
</reference>
<sequence>MASPDPLATPKTPHASDTGGSDNCRPPTPLSLTYSSKAQFSPDVFYNSSLTENPYIERRALSFDLQSEIFLLIAARAYQEAVTLPESPPPAVWAPNDKMHSWYKGLLSRFGVTLQSILGRQGVYDHCVFRNEWLRHGRSITDNIRSEWGLHPMGSTASVRTTLMTKYTHAALLAVEATLEAPTMPPPEGWRAGDNLHAYYETMLRRFDIHLNDMLEKYGSNLFHTTEEIQNAANDYKEYIILHYRKTWIHMFGLLDNKTPIGKTSTAHHKPFIN</sequence>
<organism evidence="1">
    <name type="scientific">Ophidiomyces ophidiicola</name>
    <dbReference type="NCBI Taxonomy" id="1387563"/>
    <lineage>
        <taxon>Eukaryota</taxon>
        <taxon>Fungi</taxon>
        <taxon>Dikarya</taxon>
        <taxon>Ascomycota</taxon>
        <taxon>Pezizomycotina</taxon>
        <taxon>Eurotiomycetes</taxon>
        <taxon>Eurotiomycetidae</taxon>
        <taxon>Onygenales</taxon>
        <taxon>Onygenaceae</taxon>
        <taxon>Ophidiomyces</taxon>
    </lineage>
</organism>
<gene>
    <name evidence="1" type="ORF">LOY88_006145</name>
</gene>
<proteinExistence type="predicted"/>
<accession>A0ACB8UNU7</accession>
<evidence type="ECO:0000313" key="1">
    <source>
        <dbReference type="EMBL" id="KAI2382302.1"/>
    </source>
</evidence>